<evidence type="ECO:0000256" key="1">
    <source>
        <dbReference type="ARBA" id="ARBA00004141"/>
    </source>
</evidence>
<comment type="caution">
    <text evidence="10">The sequence shown here is derived from an EMBL/GenBank/DDBJ whole genome shotgun (WGS) entry which is preliminary data.</text>
</comment>
<feature type="signal peptide" evidence="8">
    <location>
        <begin position="1"/>
        <end position="27"/>
    </location>
</feature>
<dbReference type="InterPro" id="IPR051717">
    <property type="entry name" value="MFS_MFSD6"/>
</dbReference>
<feature type="transmembrane region" description="Helical" evidence="7">
    <location>
        <begin position="102"/>
        <end position="120"/>
    </location>
</feature>
<evidence type="ECO:0000256" key="6">
    <source>
        <dbReference type="SAM" id="MobiDB-lite"/>
    </source>
</evidence>
<dbReference type="Proteomes" id="UP001165060">
    <property type="component" value="Unassembled WGS sequence"/>
</dbReference>
<dbReference type="PANTHER" id="PTHR16172:SF41">
    <property type="entry name" value="MAJOR FACILITATOR SUPERFAMILY DOMAIN-CONTAINING PROTEIN 6-LIKE"/>
    <property type="match status" value="1"/>
</dbReference>
<feature type="transmembrane region" description="Helical" evidence="7">
    <location>
        <begin position="314"/>
        <end position="332"/>
    </location>
</feature>
<evidence type="ECO:0000313" key="11">
    <source>
        <dbReference type="Proteomes" id="UP001165060"/>
    </source>
</evidence>
<keyword evidence="11" id="KW-1185">Reference proteome</keyword>
<accession>A0ABQ6M7S5</accession>
<feature type="transmembrane region" description="Helical" evidence="7">
    <location>
        <begin position="254"/>
        <end position="272"/>
    </location>
</feature>
<keyword evidence="3 7" id="KW-0812">Transmembrane</keyword>
<proteinExistence type="inferred from homology"/>
<dbReference type="Gene3D" id="1.20.1250.20">
    <property type="entry name" value="MFS general substrate transporter like domains"/>
    <property type="match status" value="2"/>
</dbReference>
<comment type="subcellular location">
    <subcellularLocation>
        <location evidence="1">Membrane</location>
        <topology evidence="1">Multi-pass membrane protein</topology>
    </subcellularLocation>
</comment>
<feature type="chain" id="PRO_5045555206" description="Major facilitator superfamily associated domain-containing protein" evidence="8">
    <location>
        <begin position="28"/>
        <end position="512"/>
    </location>
</feature>
<keyword evidence="8" id="KW-0732">Signal</keyword>
<sequence length="512" mass="54225">MSRSPPNRQALLLVCGLLLLLAGPSRSLPTPPRAPHLFLPRGGSSPPPPPLAPFSTPPPGSSAPPPHPVPLPPQPFTSDDLPPPTDPSVHPPPSNILPLLRLTYFLFFLSLGSLLPYLPVYYHSLSLPGAAIGRLGAINPFTTFLVSPLWGALADVTDKKGTIFLLNYVLSVVLRSLMPRFATRSTSALMANVLLMSVFNAPVKSLLDATCMALIPQGGYGRMRLWGQLGFGVGSSAMGLLLSDGPELQFKNVFAAHFVASLPTMAVSAYLLRVGSLERAPRRKAAPKSPAPAAPASSSGKFLAGLKHVFSTPAFLLVLFLTFSIGLASGVIENFASIRMREVGGSGRDISLSRAVSAAAGVPMFWHAGSLAERLGTPTVLVCALLAYAGRFFIYSKGTKPAYMLPAEAMRGATFALFWSTVTSYAYELSPAGLESTMLAFVNAMYGGLGQSTGALLGGNLQGKVGTEVMFRRFGWGCLSYAGIVALVFEGKSWLGYGRMDSIEKSSPTKKQ</sequence>
<evidence type="ECO:0000256" key="5">
    <source>
        <dbReference type="ARBA" id="ARBA00023136"/>
    </source>
</evidence>
<protein>
    <recommendedName>
        <fullName evidence="9">Major facilitator superfamily associated domain-containing protein</fullName>
    </recommendedName>
</protein>
<reference evidence="10 11" key="1">
    <citation type="journal article" date="2023" name="Commun. Biol.">
        <title>Genome analysis of Parmales, the sister group of diatoms, reveals the evolutionary specialization of diatoms from phago-mixotrophs to photoautotrophs.</title>
        <authorList>
            <person name="Ban H."/>
            <person name="Sato S."/>
            <person name="Yoshikawa S."/>
            <person name="Yamada K."/>
            <person name="Nakamura Y."/>
            <person name="Ichinomiya M."/>
            <person name="Sato N."/>
            <person name="Blanc-Mathieu R."/>
            <person name="Endo H."/>
            <person name="Kuwata A."/>
            <person name="Ogata H."/>
        </authorList>
    </citation>
    <scope>NUCLEOTIDE SEQUENCE [LARGE SCALE GENOMIC DNA]</scope>
</reference>
<name>A0ABQ6M7S5_9STRA</name>
<dbReference type="EMBL" id="BRYB01001234">
    <property type="protein sequence ID" value="GMI21240.1"/>
    <property type="molecule type" value="Genomic_DNA"/>
</dbReference>
<dbReference type="InterPro" id="IPR024989">
    <property type="entry name" value="MFS_assoc_dom"/>
</dbReference>
<feature type="region of interest" description="Disordered" evidence="6">
    <location>
        <begin position="31"/>
        <end position="90"/>
    </location>
</feature>
<evidence type="ECO:0000313" key="10">
    <source>
        <dbReference type="EMBL" id="GMI21240.1"/>
    </source>
</evidence>
<feature type="transmembrane region" description="Helical" evidence="7">
    <location>
        <begin position="223"/>
        <end position="242"/>
    </location>
</feature>
<evidence type="ECO:0000256" key="3">
    <source>
        <dbReference type="ARBA" id="ARBA00022692"/>
    </source>
</evidence>
<keyword evidence="4 7" id="KW-1133">Transmembrane helix</keyword>
<evidence type="ECO:0000256" key="2">
    <source>
        <dbReference type="ARBA" id="ARBA00005241"/>
    </source>
</evidence>
<feature type="transmembrane region" description="Helical" evidence="7">
    <location>
        <begin position="132"/>
        <end position="150"/>
    </location>
</feature>
<evidence type="ECO:0000256" key="4">
    <source>
        <dbReference type="ARBA" id="ARBA00022989"/>
    </source>
</evidence>
<dbReference type="Pfam" id="PF12832">
    <property type="entry name" value="MFS_1_like"/>
    <property type="match status" value="1"/>
</dbReference>
<keyword evidence="5 7" id="KW-0472">Membrane</keyword>
<evidence type="ECO:0000259" key="9">
    <source>
        <dbReference type="Pfam" id="PF12832"/>
    </source>
</evidence>
<gene>
    <name evidence="10" type="ORF">TeGR_g8721</name>
</gene>
<dbReference type="InterPro" id="IPR036259">
    <property type="entry name" value="MFS_trans_sf"/>
</dbReference>
<feature type="transmembrane region" description="Helical" evidence="7">
    <location>
        <begin position="375"/>
        <end position="394"/>
    </location>
</feature>
<evidence type="ECO:0000256" key="7">
    <source>
        <dbReference type="SAM" id="Phobius"/>
    </source>
</evidence>
<dbReference type="PANTHER" id="PTHR16172">
    <property type="entry name" value="MAJOR FACILITATOR SUPERFAMILY DOMAIN-CONTAINING PROTEIN 6-LIKE"/>
    <property type="match status" value="1"/>
</dbReference>
<organism evidence="10 11">
    <name type="scientific">Tetraparma gracilis</name>
    <dbReference type="NCBI Taxonomy" id="2962635"/>
    <lineage>
        <taxon>Eukaryota</taxon>
        <taxon>Sar</taxon>
        <taxon>Stramenopiles</taxon>
        <taxon>Ochrophyta</taxon>
        <taxon>Bolidophyceae</taxon>
        <taxon>Parmales</taxon>
        <taxon>Triparmaceae</taxon>
        <taxon>Tetraparma</taxon>
    </lineage>
</organism>
<dbReference type="SUPFAM" id="SSF103473">
    <property type="entry name" value="MFS general substrate transporter"/>
    <property type="match status" value="1"/>
</dbReference>
<evidence type="ECO:0000256" key="8">
    <source>
        <dbReference type="SAM" id="SignalP"/>
    </source>
</evidence>
<feature type="domain" description="Major facilitator superfamily associated" evidence="9">
    <location>
        <begin position="100"/>
        <end position="472"/>
    </location>
</feature>
<feature type="compositionally biased region" description="Pro residues" evidence="6">
    <location>
        <begin position="45"/>
        <end position="90"/>
    </location>
</feature>
<comment type="similarity">
    <text evidence="2">Belongs to the major facilitator superfamily. MFSD6 family.</text>
</comment>